<reference evidence="2 3" key="1">
    <citation type="submission" date="2011-08" db="EMBL/GenBank/DDBJ databases">
        <title>The genome of the obligate endobacterium of an arbuscular mycorrhizal fungus reveals an interphylum network of nutritional interactions.</title>
        <authorList>
            <person name="Ghignone S."/>
            <person name="Salvioli A."/>
            <person name="Anca I."/>
            <person name="Lumini E."/>
            <person name="Ortu G."/>
            <person name="Petiti L."/>
            <person name="Cruveiller S."/>
            <person name="Bianciotto V."/>
            <person name="Piffanelli P."/>
            <person name="Lanfranco L."/>
            <person name="Bonfante P."/>
        </authorList>
    </citation>
    <scope>NUCLEOTIDE SEQUENCE [LARGE SCALE GENOMIC DNA]</scope>
    <source>
        <strain evidence="2 3">BEG34</strain>
    </source>
</reference>
<keyword evidence="1" id="KW-0472">Membrane</keyword>
<proteinExistence type="predicted"/>
<protein>
    <recommendedName>
        <fullName evidence="4">Transmembrane protein</fullName>
    </recommendedName>
</protein>
<dbReference type="Proteomes" id="UP000054051">
    <property type="component" value="Unassembled WGS sequence"/>
</dbReference>
<evidence type="ECO:0000256" key="1">
    <source>
        <dbReference type="SAM" id="Phobius"/>
    </source>
</evidence>
<keyword evidence="1" id="KW-0812">Transmembrane</keyword>
<keyword evidence="1" id="KW-1133">Transmembrane helix</keyword>
<dbReference type="AlphaFoldDB" id="G2JB64"/>
<name>G2JB64_9BURK</name>
<organism evidence="2 3">
    <name type="scientific">Candidatus Glomeribacter gigasporarum BEG34</name>
    <dbReference type="NCBI Taxonomy" id="1070319"/>
    <lineage>
        <taxon>Bacteria</taxon>
        <taxon>Pseudomonadati</taxon>
        <taxon>Pseudomonadota</taxon>
        <taxon>Betaproteobacteria</taxon>
        <taxon>Burkholderiales</taxon>
        <taxon>Burkholderiaceae</taxon>
        <taxon>Candidatus Glomeribacter</taxon>
    </lineage>
</organism>
<dbReference type="OrthoDB" id="9894035at2"/>
<feature type="transmembrane region" description="Helical" evidence="1">
    <location>
        <begin position="173"/>
        <end position="194"/>
    </location>
</feature>
<keyword evidence="3" id="KW-1185">Reference proteome</keyword>
<evidence type="ECO:0000313" key="2">
    <source>
        <dbReference type="EMBL" id="CCD30016.1"/>
    </source>
</evidence>
<evidence type="ECO:0008006" key="4">
    <source>
        <dbReference type="Google" id="ProtNLM"/>
    </source>
</evidence>
<dbReference type="EMBL" id="CAFB01000055">
    <property type="protein sequence ID" value="CCD30016.1"/>
    <property type="molecule type" value="Genomic_DNA"/>
</dbReference>
<evidence type="ECO:0000313" key="3">
    <source>
        <dbReference type="Proteomes" id="UP000054051"/>
    </source>
</evidence>
<comment type="caution">
    <text evidence="2">The sequence shown here is derived from an EMBL/GenBank/DDBJ whole genome shotgun (WGS) entry which is preliminary data.</text>
</comment>
<accession>G2JB64</accession>
<dbReference type="RefSeq" id="WP_006683100.1">
    <property type="nucleotide sequence ID" value="NZ_CAFB01000055.1"/>
</dbReference>
<sequence length="277" mass="29555">MLTPPPADYTFGPALQTLDMLHWDFRTALYQKHADDVAQDTRALIQKTLNNMQSNLRTAIQSASGLEALFSARCAAAASSASSVPDTDRMIDVCAQQLQDLQCAVQEIATLVEPPLPLSLPESLPPSSSLEASLPPSSTHPLQIILLTVLAVFIALTVFIMSVLIASGTPPSVVAQAVVLSALCFMSPFGCMMIHSSVLDDENRNAPARLQTSMQAESSEKSPDQYYEHALNAFTQALDTLAAQLSDLKKYDLGLQSQAQQTASSSTAACEATLNAA</sequence>
<gene>
    <name evidence="2" type="ORF">CAGGBEG34_370014</name>
</gene>
<feature type="transmembrane region" description="Helical" evidence="1">
    <location>
        <begin position="144"/>
        <end position="167"/>
    </location>
</feature>